<dbReference type="InterPro" id="IPR000868">
    <property type="entry name" value="Isochorismatase-like_dom"/>
</dbReference>
<name>A0ABS7BND8_9SPHN</name>
<dbReference type="SUPFAM" id="SSF52499">
    <property type="entry name" value="Isochorismatase-like hydrolases"/>
    <property type="match status" value="1"/>
</dbReference>
<dbReference type="RefSeq" id="WP_219748487.1">
    <property type="nucleotide sequence ID" value="NZ_JAHXZN010000002.1"/>
</dbReference>
<dbReference type="Proteomes" id="UP000759103">
    <property type="component" value="Unassembled WGS sequence"/>
</dbReference>
<evidence type="ECO:0000259" key="2">
    <source>
        <dbReference type="Pfam" id="PF00857"/>
    </source>
</evidence>
<dbReference type="CDD" id="cd00431">
    <property type="entry name" value="cysteine_hydrolases"/>
    <property type="match status" value="1"/>
</dbReference>
<evidence type="ECO:0000256" key="1">
    <source>
        <dbReference type="ARBA" id="ARBA00022801"/>
    </source>
</evidence>
<accession>A0ABS7BND8</accession>
<dbReference type="InterPro" id="IPR036380">
    <property type="entry name" value="Isochorismatase-like_sf"/>
</dbReference>
<evidence type="ECO:0000313" key="4">
    <source>
        <dbReference type="Proteomes" id="UP000759103"/>
    </source>
</evidence>
<dbReference type="EMBL" id="JAHXZN010000002">
    <property type="protein sequence ID" value="MBW6531101.1"/>
    <property type="molecule type" value="Genomic_DNA"/>
</dbReference>
<evidence type="ECO:0000313" key="3">
    <source>
        <dbReference type="EMBL" id="MBW6531101.1"/>
    </source>
</evidence>
<protein>
    <submittedName>
        <fullName evidence="3">Cysteine hydrolase</fullName>
    </submittedName>
</protein>
<sequence>MADATEPTPGATALLIIDMINDLDFEGGEQLAPPAIAAADRIRALRDRSDAADVPVIYVNDNFGRWHAERSSIVDHCCREGSRGAALIDALRPRERDYFVVKPQFSGFYATNLPVLLPQLGVSRLILTGVAADICVLFTAADAHMRDYDLWVPEDTVASERPEHLDWALELMRKSMCAETAASCHLSLEAWLARAET</sequence>
<keyword evidence="1 3" id="KW-0378">Hydrolase</keyword>
<keyword evidence="4" id="KW-1185">Reference proteome</keyword>
<feature type="domain" description="Isochorismatase-like" evidence="2">
    <location>
        <begin position="12"/>
        <end position="176"/>
    </location>
</feature>
<comment type="caution">
    <text evidence="3">The sequence shown here is derived from an EMBL/GenBank/DDBJ whole genome shotgun (WGS) entry which is preliminary data.</text>
</comment>
<dbReference type="Pfam" id="PF00857">
    <property type="entry name" value="Isochorismatase"/>
    <property type="match status" value="1"/>
</dbReference>
<dbReference type="PANTHER" id="PTHR43540:SF6">
    <property type="entry name" value="ISOCHORISMATASE-LIKE DOMAIN-CONTAINING PROTEIN"/>
    <property type="match status" value="1"/>
</dbReference>
<dbReference type="Gene3D" id="3.40.50.850">
    <property type="entry name" value="Isochorismatase-like"/>
    <property type="match status" value="1"/>
</dbReference>
<organism evidence="3 4">
    <name type="scientific">Sphingomonas citri</name>
    <dbReference type="NCBI Taxonomy" id="2862499"/>
    <lineage>
        <taxon>Bacteria</taxon>
        <taxon>Pseudomonadati</taxon>
        <taxon>Pseudomonadota</taxon>
        <taxon>Alphaproteobacteria</taxon>
        <taxon>Sphingomonadales</taxon>
        <taxon>Sphingomonadaceae</taxon>
        <taxon>Sphingomonas</taxon>
    </lineage>
</organism>
<dbReference type="InterPro" id="IPR050272">
    <property type="entry name" value="Isochorismatase-like_hydrls"/>
</dbReference>
<gene>
    <name evidence="3" type="ORF">KZ820_10175</name>
</gene>
<dbReference type="GO" id="GO:0016787">
    <property type="term" value="F:hydrolase activity"/>
    <property type="evidence" value="ECO:0007669"/>
    <property type="project" value="UniProtKB-KW"/>
</dbReference>
<reference evidence="3 4" key="1">
    <citation type="submission" date="2021-07" db="EMBL/GenBank/DDBJ databases">
        <title>Sphingomonas sp.</title>
        <authorList>
            <person name="Feng G."/>
            <person name="Li J."/>
            <person name="Pan M."/>
        </authorList>
    </citation>
    <scope>NUCLEOTIDE SEQUENCE [LARGE SCALE GENOMIC DNA]</scope>
    <source>
        <strain evidence="3 4">RRHST34</strain>
    </source>
</reference>
<dbReference type="PANTHER" id="PTHR43540">
    <property type="entry name" value="PEROXYUREIDOACRYLATE/UREIDOACRYLATE AMIDOHYDROLASE-RELATED"/>
    <property type="match status" value="1"/>
</dbReference>
<proteinExistence type="predicted"/>